<dbReference type="EMBL" id="CP001337">
    <property type="protein sequence ID" value="ACL23643.1"/>
    <property type="molecule type" value="Genomic_DNA"/>
</dbReference>
<organism evidence="2 3">
    <name type="scientific">Chloroflexus aggregans (strain MD-66 / DSM 9485)</name>
    <dbReference type="NCBI Taxonomy" id="326427"/>
    <lineage>
        <taxon>Bacteria</taxon>
        <taxon>Bacillati</taxon>
        <taxon>Chloroflexota</taxon>
        <taxon>Chloroflexia</taxon>
        <taxon>Chloroflexales</taxon>
        <taxon>Chloroflexineae</taxon>
        <taxon>Chloroflexaceae</taxon>
        <taxon>Chloroflexus</taxon>
    </lineage>
</organism>
<name>B8G510_CHLAD</name>
<protein>
    <submittedName>
        <fullName evidence="2">Uncharacterized protein</fullName>
    </submittedName>
</protein>
<sequence>MPPVVHARSHGMGSLPLLPRCSGGAGVVRLASGLRLIRPPGPADRYRNAQLDDFGRQAGPPRALRPPYTLRLRARTSYPAHQLVGTAGFGLWSYPWAWPPCMPQAVWFFFGAPPHDMPLALGVPGHGWKAATIDTGRLTALTWLPAAPLVVPLLNLPPLYHRLWPFIQRAAGIAETIVNVDLSQWHDYEIHWGITESTLAVDGVIVLRAPSPRGPLSTVIWIDNQYAIVRPTGQLGWGVQACAAAQWLEVALTFAGPEEDPDPPGLRRMDTDRASGMGHG</sequence>
<proteinExistence type="predicted"/>
<gene>
    <name evidence="2" type="ordered locus">Cagg_0719</name>
</gene>
<dbReference type="Proteomes" id="UP000002508">
    <property type="component" value="Chromosome"/>
</dbReference>
<dbReference type="STRING" id="326427.Cagg_0719"/>
<keyword evidence="3" id="KW-1185">Reference proteome</keyword>
<evidence type="ECO:0000313" key="3">
    <source>
        <dbReference type="Proteomes" id="UP000002508"/>
    </source>
</evidence>
<dbReference type="HOGENOM" id="CLU_1089420_0_0_0"/>
<dbReference type="AlphaFoldDB" id="B8G510"/>
<dbReference type="eggNOG" id="ENOG50325GN">
    <property type="taxonomic scope" value="Bacteria"/>
</dbReference>
<dbReference type="KEGG" id="cag:Cagg_0719"/>
<accession>B8G510</accession>
<reference evidence="2" key="1">
    <citation type="submission" date="2008-12" db="EMBL/GenBank/DDBJ databases">
        <title>Complete sequence of Chloroflexus aggregans DSM 9485.</title>
        <authorList>
            <consortium name="US DOE Joint Genome Institute"/>
            <person name="Lucas S."/>
            <person name="Copeland A."/>
            <person name="Lapidus A."/>
            <person name="Glavina del Rio T."/>
            <person name="Dalin E."/>
            <person name="Tice H."/>
            <person name="Pitluck S."/>
            <person name="Foster B."/>
            <person name="Larimer F."/>
            <person name="Land M."/>
            <person name="Hauser L."/>
            <person name="Kyrpides N."/>
            <person name="Mikhailova N."/>
            <person name="Bryant D."/>
            <person name="Richardson P."/>
        </authorList>
    </citation>
    <scope>NUCLEOTIDE SEQUENCE</scope>
    <source>
        <strain evidence="2">DSM 9485</strain>
    </source>
</reference>
<feature type="region of interest" description="Disordered" evidence="1">
    <location>
        <begin position="256"/>
        <end position="280"/>
    </location>
</feature>
<evidence type="ECO:0000256" key="1">
    <source>
        <dbReference type="SAM" id="MobiDB-lite"/>
    </source>
</evidence>
<evidence type="ECO:0000313" key="2">
    <source>
        <dbReference type="EMBL" id="ACL23643.1"/>
    </source>
</evidence>